<reference evidence="8" key="1">
    <citation type="submission" date="2020-09" db="EMBL/GenBank/DDBJ databases">
        <title>A novel bacterium of genus Paenibacillus, isolated from South China Sea.</title>
        <authorList>
            <person name="Huang H."/>
            <person name="Mo K."/>
            <person name="Hu Y."/>
        </authorList>
    </citation>
    <scope>NUCLEOTIDE SEQUENCE</scope>
    <source>
        <strain evidence="8">IB182496</strain>
    </source>
</reference>
<dbReference type="Gene3D" id="3.40.190.10">
    <property type="entry name" value="Periplasmic binding protein-like II"/>
    <property type="match status" value="2"/>
</dbReference>
<evidence type="ECO:0000256" key="2">
    <source>
        <dbReference type="ARBA" id="ARBA00022729"/>
    </source>
</evidence>
<keyword evidence="1" id="KW-1003">Cell membrane</keyword>
<dbReference type="PANTHER" id="PTHR43649:SF33">
    <property type="entry name" value="POLYGALACTURONAN_RHAMNOGALACTURONAN-BINDING PROTEIN YTCQ"/>
    <property type="match status" value="1"/>
</dbReference>
<evidence type="ECO:0000256" key="1">
    <source>
        <dbReference type="ARBA" id="ARBA00022475"/>
    </source>
</evidence>
<feature type="compositionally biased region" description="Low complexity" evidence="6">
    <location>
        <begin position="32"/>
        <end position="43"/>
    </location>
</feature>
<keyword evidence="4" id="KW-0564">Palmitate</keyword>
<evidence type="ECO:0000256" key="7">
    <source>
        <dbReference type="SAM" id="SignalP"/>
    </source>
</evidence>
<feature type="signal peptide" evidence="7">
    <location>
        <begin position="1"/>
        <end position="30"/>
    </location>
</feature>
<proteinExistence type="predicted"/>
<evidence type="ECO:0000256" key="4">
    <source>
        <dbReference type="ARBA" id="ARBA00023139"/>
    </source>
</evidence>
<evidence type="ECO:0000313" key="9">
    <source>
        <dbReference type="Proteomes" id="UP000621560"/>
    </source>
</evidence>
<dbReference type="AlphaFoldDB" id="A0A927GT39"/>
<dbReference type="EMBL" id="JACXIZ010000022">
    <property type="protein sequence ID" value="MBD2846317.1"/>
    <property type="molecule type" value="Genomic_DNA"/>
</dbReference>
<dbReference type="InterPro" id="IPR050490">
    <property type="entry name" value="Bact_solute-bd_prot1"/>
</dbReference>
<gene>
    <name evidence="8" type="ORF">IDH44_14025</name>
</gene>
<accession>A0A927GT39</accession>
<dbReference type="Proteomes" id="UP000621560">
    <property type="component" value="Unassembled WGS sequence"/>
</dbReference>
<feature type="chain" id="PRO_5039721387" evidence="7">
    <location>
        <begin position="31"/>
        <end position="512"/>
    </location>
</feature>
<protein>
    <submittedName>
        <fullName evidence="8">Extracellular solute-binding protein</fullName>
    </submittedName>
</protein>
<dbReference type="RefSeq" id="WP_190918637.1">
    <property type="nucleotide sequence ID" value="NZ_JACXIZ010000022.1"/>
</dbReference>
<dbReference type="SUPFAM" id="SSF53850">
    <property type="entry name" value="Periplasmic binding protein-like II"/>
    <property type="match status" value="1"/>
</dbReference>
<sequence length="512" mass="56884">MRRSTWRQTGIWAVAIALALLMACSQDTTGNGNTGTADGGNANPDRGKQPAAAEEAPVVTALMGRGTDFPEENPVLDEIRKRSGIHLEVQTVLFSEEQTRLNTLLVSGQAPDFFNVNKQKLKELAENDVIMPLNDLLETHGQEVLADKGDHLEGPAYIDGNIYGIPRATGNSAVLAIRQDWLDTLGLEVPTTLEGYEEVLRAFTYDDPDGNGEDDTIGLGLGILYTEAWSHIFGAFGVPQYRYVMEGEQIVPWMLAPGYLDAVKYLNKLYHEGLIETEFATIPRLQLVEKLWNGKAGAWQAGAEGISTNWVTRYVEDPKPKFVYTAIKGPDGQGGSLKTHPEDSGNYTVINKKAKNPEAVMDVLNYLSSREGDTLTYYGIEGVHYRLADGQLAPIPPYDDAVALRNEGGFMYTELINRQDALKLELYTEETKHGNEVARTHTIDEVYLYELPQVQIDKGTMLSDMEAEFRAKAMMGERAGIDALYAKFKENFLREGGSKWIEQATEIYRNQQ</sequence>
<evidence type="ECO:0000313" key="8">
    <source>
        <dbReference type="EMBL" id="MBD2846317.1"/>
    </source>
</evidence>
<dbReference type="PROSITE" id="PS51257">
    <property type="entry name" value="PROKAR_LIPOPROTEIN"/>
    <property type="match status" value="1"/>
</dbReference>
<evidence type="ECO:0000256" key="5">
    <source>
        <dbReference type="ARBA" id="ARBA00023288"/>
    </source>
</evidence>
<keyword evidence="2 7" id="KW-0732">Signal</keyword>
<keyword evidence="3" id="KW-0472">Membrane</keyword>
<keyword evidence="9" id="KW-1185">Reference proteome</keyword>
<name>A0A927GT39_9BACL</name>
<keyword evidence="5" id="KW-0449">Lipoprotein</keyword>
<feature type="region of interest" description="Disordered" evidence="6">
    <location>
        <begin position="32"/>
        <end position="53"/>
    </location>
</feature>
<organism evidence="8 9">
    <name type="scientific">Paenibacillus sabuli</name>
    <dbReference type="NCBI Taxonomy" id="2772509"/>
    <lineage>
        <taxon>Bacteria</taxon>
        <taxon>Bacillati</taxon>
        <taxon>Bacillota</taxon>
        <taxon>Bacilli</taxon>
        <taxon>Bacillales</taxon>
        <taxon>Paenibacillaceae</taxon>
        <taxon>Paenibacillus</taxon>
    </lineage>
</organism>
<comment type="caution">
    <text evidence="8">The sequence shown here is derived from an EMBL/GenBank/DDBJ whole genome shotgun (WGS) entry which is preliminary data.</text>
</comment>
<dbReference type="PANTHER" id="PTHR43649">
    <property type="entry name" value="ARABINOSE-BINDING PROTEIN-RELATED"/>
    <property type="match status" value="1"/>
</dbReference>
<dbReference type="InterPro" id="IPR006059">
    <property type="entry name" value="SBP"/>
</dbReference>
<evidence type="ECO:0000256" key="3">
    <source>
        <dbReference type="ARBA" id="ARBA00023136"/>
    </source>
</evidence>
<evidence type="ECO:0000256" key="6">
    <source>
        <dbReference type="SAM" id="MobiDB-lite"/>
    </source>
</evidence>
<dbReference type="Pfam" id="PF01547">
    <property type="entry name" value="SBP_bac_1"/>
    <property type="match status" value="1"/>
</dbReference>